<feature type="domain" description="Smf/DprA SLOG" evidence="1">
    <location>
        <begin position="7"/>
        <end position="136"/>
    </location>
</feature>
<dbReference type="AlphaFoldDB" id="A0A7D4KED5"/>
<name>A0A7D4KED5_9BACT</name>
<gene>
    <name evidence="2" type="ORF">FIU21_10990</name>
</gene>
<proteinExistence type="predicted"/>
<evidence type="ECO:0000259" key="1">
    <source>
        <dbReference type="Pfam" id="PF02481"/>
    </source>
</evidence>
<dbReference type="Proteomes" id="UP000500843">
    <property type="component" value="Chromosome 2"/>
</dbReference>
<protein>
    <recommendedName>
        <fullName evidence="1">Smf/DprA SLOG domain-containing protein</fullName>
    </recommendedName>
</protein>
<organism evidence="2 3">
    <name type="scientific">Prevotella melaninogenica</name>
    <dbReference type="NCBI Taxonomy" id="28132"/>
    <lineage>
        <taxon>Bacteria</taxon>
        <taxon>Pseudomonadati</taxon>
        <taxon>Bacteroidota</taxon>
        <taxon>Bacteroidia</taxon>
        <taxon>Bacteroidales</taxon>
        <taxon>Prevotellaceae</taxon>
        <taxon>Prevotella</taxon>
    </lineage>
</organism>
<dbReference type="RefSeq" id="WP_004360962.1">
    <property type="nucleotide sequence ID" value="NZ_CP054011.1"/>
</dbReference>
<evidence type="ECO:0000313" key="2">
    <source>
        <dbReference type="EMBL" id="QKH89416.1"/>
    </source>
</evidence>
<evidence type="ECO:0000313" key="3">
    <source>
        <dbReference type="Proteomes" id="UP000500843"/>
    </source>
</evidence>
<reference evidence="2 3" key="1">
    <citation type="submission" date="2020-05" db="EMBL/GenBank/DDBJ databases">
        <title>FDA dAtabase for Regulatory Grade micrObial Sequences (FDA-ARGOS): Supporting development and validation of Infectious Disease Dx tests.</title>
        <authorList>
            <person name="Moreno J."/>
            <person name="Tallon L."/>
            <person name="Sadzewicz L."/>
            <person name="Zhao X."/>
            <person name="Vavikolanu K."/>
            <person name="Mehta A."/>
            <person name="Aluvathingal J."/>
            <person name="Nadendla S."/>
            <person name="Myers T."/>
            <person name="Yan Y."/>
            <person name="Sichtig H."/>
        </authorList>
    </citation>
    <scope>NUCLEOTIDE SEQUENCE [LARGE SCALE GENOMIC DNA]</scope>
    <source>
        <strain evidence="2 3">FDAARGOS_760</strain>
    </source>
</reference>
<dbReference type="Gene3D" id="3.40.50.450">
    <property type="match status" value="1"/>
</dbReference>
<dbReference type="EMBL" id="CP054011">
    <property type="protein sequence ID" value="QKH89416.1"/>
    <property type="molecule type" value="Genomic_DNA"/>
</dbReference>
<accession>A0A7D4KED5</accession>
<sequence>MIVTTEYIGNQELLKLQKTAFLASSNIATETVLQVYDWATEMRSRGDCIISGFNSKLEQDVLHFLLKGSQPIILVIARRMYKTIPTHLQTALKQNRLLIISISNSTRQSKATALERNKYICHLAEKILFAGVTEQSSLYALQNTENNKAKLITL</sequence>
<dbReference type="InterPro" id="IPR057666">
    <property type="entry name" value="DrpA_SLOG"/>
</dbReference>
<dbReference type="Pfam" id="PF02481">
    <property type="entry name" value="DNA_processg_A"/>
    <property type="match status" value="1"/>
</dbReference>